<proteinExistence type="predicted"/>
<dbReference type="EMBL" id="JBDFQZ010000010">
    <property type="protein sequence ID" value="KAK9684934.1"/>
    <property type="molecule type" value="Genomic_DNA"/>
</dbReference>
<accession>A0AAW1I824</accession>
<name>A0AAW1I824_SAPOF</name>
<dbReference type="InterPro" id="IPR050231">
    <property type="entry name" value="Iron_ascorbate_oxido_reductase"/>
</dbReference>
<keyword evidence="3" id="KW-1185">Reference proteome</keyword>
<dbReference type="Pfam" id="PF03171">
    <property type="entry name" value="2OG-FeII_Oxy"/>
    <property type="match status" value="1"/>
</dbReference>
<comment type="caution">
    <text evidence="2">The sequence shown here is derived from an EMBL/GenBank/DDBJ whole genome shotgun (WGS) entry which is preliminary data.</text>
</comment>
<protein>
    <recommendedName>
        <fullName evidence="1">Fe2OG dioxygenase domain-containing protein</fullName>
    </recommendedName>
</protein>
<evidence type="ECO:0000259" key="1">
    <source>
        <dbReference type="PROSITE" id="PS51471"/>
    </source>
</evidence>
<dbReference type="PANTHER" id="PTHR47990">
    <property type="entry name" value="2-OXOGLUTARATE (2OG) AND FE(II)-DEPENDENT OXYGENASE SUPERFAMILY PROTEIN-RELATED"/>
    <property type="match status" value="1"/>
</dbReference>
<dbReference type="InterPro" id="IPR027443">
    <property type="entry name" value="IPNS-like_sf"/>
</dbReference>
<reference evidence="2" key="1">
    <citation type="submission" date="2024-03" db="EMBL/GenBank/DDBJ databases">
        <title>WGS assembly of Saponaria officinalis var. Norfolk2.</title>
        <authorList>
            <person name="Jenkins J."/>
            <person name="Shu S."/>
            <person name="Grimwood J."/>
            <person name="Barry K."/>
            <person name="Goodstein D."/>
            <person name="Schmutz J."/>
            <person name="Leebens-Mack J."/>
            <person name="Osbourn A."/>
        </authorList>
    </citation>
    <scope>NUCLEOTIDE SEQUENCE [LARGE SCALE GENOMIC DNA]</scope>
    <source>
        <strain evidence="2">JIC</strain>
    </source>
</reference>
<feature type="domain" description="Fe2OG dioxygenase" evidence="1">
    <location>
        <begin position="25"/>
        <end position="124"/>
    </location>
</feature>
<organism evidence="2 3">
    <name type="scientific">Saponaria officinalis</name>
    <name type="common">Common soapwort</name>
    <name type="synonym">Lychnis saponaria</name>
    <dbReference type="NCBI Taxonomy" id="3572"/>
    <lineage>
        <taxon>Eukaryota</taxon>
        <taxon>Viridiplantae</taxon>
        <taxon>Streptophyta</taxon>
        <taxon>Embryophyta</taxon>
        <taxon>Tracheophyta</taxon>
        <taxon>Spermatophyta</taxon>
        <taxon>Magnoliopsida</taxon>
        <taxon>eudicotyledons</taxon>
        <taxon>Gunneridae</taxon>
        <taxon>Pentapetalae</taxon>
        <taxon>Caryophyllales</taxon>
        <taxon>Caryophyllaceae</taxon>
        <taxon>Caryophylleae</taxon>
        <taxon>Saponaria</taxon>
    </lineage>
</organism>
<dbReference type="InterPro" id="IPR005123">
    <property type="entry name" value="Oxoglu/Fe-dep_dioxygenase_dom"/>
</dbReference>
<dbReference type="Gene3D" id="2.60.120.330">
    <property type="entry name" value="B-lactam Antibiotic, Isopenicillin N Synthase, Chain"/>
    <property type="match status" value="1"/>
</dbReference>
<dbReference type="SUPFAM" id="SSF51197">
    <property type="entry name" value="Clavaminate synthase-like"/>
    <property type="match status" value="1"/>
</dbReference>
<dbReference type="InterPro" id="IPR044861">
    <property type="entry name" value="IPNS-like_FE2OG_OXY"/>
</dbReference>
<evidence type="ECO:0000313" key="3">
    <source>
        <dbReference type="Proteomes" id="UP001443914"/>
    </source>
</evidence>
<dbReference type="AlphaFoldDB" id="A0AAW1I824"/>
<gene>
    <name evidence="2" type="ORF">RND81_10G243800</name>
</gene>
<dbReference type="Proteomes" id="UP001443914">
    <property type="component" value="Unassembled WGS sequence"/>
</dbReference>
<dbReference type="PROSITE" id="PS51471">
    <property type="entry name" value="FE2OG_OXY"/>
    <property type="match status" value="1"/>
</dbReference>
<sequence length="177" mass="19569">MRTKILEIIAQGLGLDQNYFANELSEDNVLYINSYPACPDPSSTVGLAQHSDPSLLTILHSDRVPGFNLLKDGQWSSVDAPPYTFLVIGGNMLEVVSNGKLKPAIHMVTNATEARMSDAFFINPSKDCVVEPAKSLLDAENERPLYKPFKYQQFYDTYKTGSGNKNAVLDEGFKTES</sequence>
<evidence type="ECO:0000313" key="2">
    <source>
        <dbReference type="EMBL" id="KAK9684934.1"/>
    </source>
</evidence>